<organism evidence="8 9">
    <name type="scientific">Cellulomonas flavigena (strain ATCC 482 / DSM 20109 / BCRC 11376 / JCM 18109 / NBRC 3775 / NCIMB 8073 / NRS 134)</name>
    <dbReference type="NCBI Taxonomy" id="446466"/>
    <lineage>
        <taxon>Bacteria</taxon>
        <taxon>Bacillati</taxon>
        <taxon>Actinomycetota</taxon>
        <taxon>Actinomycetes</taxon>
        <taxon>Micrococcales</taxon>
        <taxon>Cellulomonadaceae</taxon>
        <taxon>Cellulomonas</taxon>
    </lineage>
</organism>
<evidence type="ECO:0000256" key="3">
    <source>
        <dbReference type="ARBA" id="ARBA00022692"/>
    </source>
</evidence>
<name>D5UK79_CELFN</name>
<gene>
    <name evidence="8" type="ordered locus">Cfla_2856</name>
</gene>
<feature type="transmembrane region" description="Helical" evidence="6">
    <location>
        <begin position="65"/>
        <end position="84"/>
    </location>
</feature>
<feature type="transmembrane region" description="Helical" evidence="6">
    <location>
        <begin position="26"/>
        <end position="45"/>
    </location>
</feature>
<feature type="domain" description="RDD" evidence="7">
    <location>
        <begin position="20"/>
        <end position="151"/>
    </location>
</feature>
<dbReference type="Pfam" id="PF06271">
    <property type="entry name" value="RDD"/>
    <property type="match status" value="1"/>
</dbReference>
<dbReference type="GO" id="GO:0005886">
    <property type="term" value="C:plasma membrane"/>
    <property type="evidence" value="ECO:0007669"/>
    <property type="project" value="UniProtKB-SubCell"/>
</dbReference>
<dbReference type="AlphaFoldDB" id="D5UK79"/>
<comment type="subcellular location">
    <subcellularLocation>
        <location evidence="1">Cell membrane</location>
        <topology evidence="1">Multi-pass membrane protein</topology>
    </subcellularLocation>
</comment>
<evidence type="ECO:0000256" key="6">
    <source>
        <dbReference type="SAM" id="Phobius"/>
    </source>
</evidence>
<accession>D5UK79</accession>
<dbReference type="EMBL" id="CP001964">
    <property type="protein sequence ID" value="ADG75740.1"/>
    <property type="molecule type" value="Genomic_DNA"/>
</dbReference>
<dbReference type="KEGG" id="cfl:Cfla_2856"/>
<keyword evidence="9" id="KW-1185">Reference proteome</keyword>
<evidence type="ECO:0000256" key="1">
    <source>
        <dbReference type="ARBA" id="ARBA00004651"/>
    </source>
</evidence>
<evidence type="ECO:0000313" key="9">
    <source>
        <dbReference type="Proteomes" id="UP000000849"/>
    </source>
</evidence>
<protein>
    <submittedName>
        <fullName evidence="8">RDD domain containing protein</fullName>
    </submittedName>
</protein>
<dbReference type="InterPro" id="IPR010432">
    <property type="entry name" value="RDD"/>
</dbReference>
<dbReference type="PANTHER" id="PTHR36115:SF6">
    <property type="entry name" value="PROLINE-RICH ANTIGEN HOMOLOG"/>
    <property type="match status" value="1"/>
</dbReference>
<evidence type="ECO:0000256" key="5">
    <source>
        <dbReference type="ARBA" id="ARBA00023136"/>
    </source>
</evidence>
<feature type="transmembrane region" description="Helical" evidence="6">
    <location>
        <begin position="168"/>
        <end position="187"/>
    </location>
</feature>
<dbReference type="RefSeq" id="WP_013118071.1">
    <property type="nucleotide sequence ID" value="NC_014151.1"/>
</dbReference>
<dbReference type="Proteomes" id="UP000000849">
    <property type="component" value="Chromosome"/>
</dbReference>
<keyword evidence="3 6" id="KW-0812">Transmembrane</keyword>
<reference evidence="8 9" key="1">
    <citation type="journal article" date="2010" name="Stand. Genomic Sci.">
        <title>Complete genome sequence of Cellulomonas flavigena type strain (134).</title>
        <authorList>
            <person name="Abt B."/>
            <person name="Foster B."/>
            <person name="Lapidus A."/>
            <person name="Clum A."/>
            <person name="Sun H."/>
            <person name="Pukall R."/>
            <person name="Lucas S."/>
            <person name="Glavina Del Rio T."/>
            <person name="Nolan M."/>
            <person name="Tice H."/>
            <person name="Cheng J.F."/>
            <person name="Pitluck S."/>
            <person name="Liolios K."/>
            <person name="Ivanova N."/>
            <person name="Mavromatis K."/>
            <person name="Ovchinnikova G."/>
            <person name="Pati A."/>
            <person name="Goodwin L."/>
            <person name="Chen A."/>
            <person name="Palaniappan K."/>
            <person name="Land M."/>
            <person name="Hauser L."/>
            <person name="Chang Y.J."/>
            <person name="Jeffries C.D."/>
            <person name="Rohde M."/>
            <person name="Goker M."/>
            <person name="Woyke T."/>
            <person name="Bristow J."/>
            <person name="Eisen J.A."/>
            <person name="Markowitz V."/>
            <person name="Hugenholtz P."/>
            <person name="Kyrpides N.C."/>
            <person name="Klenk H.P."/>
        </authorList>
    </citation>
    <scope>NUCLEOTIDE SEQUENCE [LARGE SCALE GENOMIC DNA]</scope>
    <source>
        <strain evidence="9">ATCC 482 / DSM 20109 / BCRC 11376 / JCM 18109 / NBRC 3775 / NCIMB 8073 / NRS 134</strain>
    </source>
</reference>
<dbReference type="eggNOG" id="COG1714">
    <property type="taxonomic scope" value="Bacteria"/>
</dbReference>
<dbReference type="PANTHER" id="PTHR36115">
    <property type="entry name" value="PROLINE-RICH ANTIGEN HOMOLOG-RELATED"/>
    <property type="match status" value="1"/>
</dbReference>
<evidence type="ECO:0000313" key="8">
    <source>
        <dbReference type="EMBL" id="ADG75740.1"/>
    </source>
</evidence>
<dbReference type="InterPro" id="IPR051791">
    <property type="entry name" value="Pra-immunoreactive"/>
</dbReference>
<keyword evidence="5 6" id="KW-0472">Membrane</keyword>
<keyword evidence="2" id="KW-1003">Cell membrane</keyword>
<evidence type="ECO:0000256" key="2">
    <source>
        <dbReference type="ARBA" id="ARBA00022475"/>
    </source>
</evidence>
<evidence type="ECO:0000256" key="4">
    <source>
        <dbReference type="ARBA" id="ARBA00022989"/>
    </source>
</evidence>
<proteinExistence type="predicted"/>
<evidence type="ECO:0000259" key="7">
    <source>
        <dbReference type="Pfam" id="PF06271"/>
    </source>
</evidence>
<sequence>MTVTETELPHGRLLPDLEPASWSRRVVAALLDSAVLGAVAWIVAGDGITAPSLQPTFDSGPADDAQPWTSSGVLVLAWLLMLVLQGLTGQTPGRRVVGITVVHAPVDGPVGGPPGVLRSLARWVAHLLDAILLIGYLRPLWHPEGRTFADGLLRTVVLRRAPRTDARGRAVTVVAWVVVAAGVLLGLRLGDAGGTTVDATARCPLAAQDPDAGLRVEDVSLMREVEWRQSQRLWPWDDGARRVESERLSLDVVWDGTDVEPQGPLVVRVTTGGVPVDHQAWGSDGFLSVPVEGAGPVDVEVLWRDRTLTSCTATLPAAG</sequence>
<dbReference type="OrthoDB" id="9793824at2"/>
<dbReference type="STRING" id="446466.Cfla_2856"/>
<keyword evidence="4 6" id="KW-1133">Transmembrane helix</keyword>
<dbReference type="HOGENOM" id="CLU_843825_0_0_11"/>